<dbReference type="SUPFAM" id="SSF47413">
    <property type="entry name" value="lambda repressor-like DNA-binding domains"/>
    <property type="match status" value="1"/>
</dbReference>
<gene>
    <name evidence="2" type="ORF">A4V09_23590</name>
</gene>
<organism evidence="2 3">
    <name type="scientific">Blautia pseudococcoides</name>
    <dbReference type="NCBI Taxonomy" id="1796616"/>
    <lineage>
        <taxon>Bacteria</taxon>
        <taxon>Bacillati</taxon>
        <taxon>Bacillota</taxon>
        <taxon>Clostridia</taxon>
        <taxon>Lachnospirales</taxon>
        <taxon>Lachnospiraceae</taxon>
        <taxon>Blautia</taxon>
    </lineage>
</organism>
<accession>A0A1C7IK17</accession>
<dbReference type="RefSeq" id="WP_065544543.1">
    <property type="nucleotide sequence ID" value="NZ_CP015405.2"/>
</dbReference>
<dbReference type="InterPro" id="IPR001387">
    <property type="entry name" value="Cro/C1-type_HTH"/>
</dbReference>
<evidence type="ECO:0000313" key="3">
    <source>
        <dbReference type="Proteomes" id="UP000092574"/>
    </source>
</evidence>
<dbReference type="Gene3D" id="1.10.260.40">
    <property type="entry name" value="lambda repressor-like DNA-binding domains"/>
    <property type="match status" value="1"/>
</dbReference>
<dbReference type="EMBL" id="CP015405">
    <property type="protein sequence ID" value="ANU78462.1"/>
    <property type="molecule type" value="Genomic_DNA"/>
</dbReference>
<proteinExistence type="predicted"/>
<keyword evidence="3" id="KW-1185">Reference proteome</keyword>
<dbReference type="OrthoDB" id="9807880at2"/>
<feature type="domain" description="HTH cro/C1-type" evidence="1">
    <location>
        <begin position="27"/>
        <end position="60"/>
    </location>
</feature>
<dbReference type="AlphaFoldDB" id="A0A1C7IK17"/>
<dbReference type="PROSITE" id="PS50943">
    <property type="entry name" value="HTH_CROC1"/>
    <property type="match status" value="1"/>
</dbReference>
<sequence length="77" mass="9024">MIAFYKLWDKMNRMGIRKKDLKDKKIISAATINKMNNNEIVTTETLDKLCEYLKCQPDEILEYIPNTPAEETSPNEE</sequence>
<evidence type="ECO:0000313" key="2">
    <source>
        <dbReference type="EMBL" id="ANU78462.1"/>
    </source>
</evidence>
<dbReference type="KEGG" id="byl:A4V09_23590"/>
<dbReference type="Proteomes" id="UP000092574">
    <property type="component" value="Chromosome"/>
</dbReference>
<reference evidence="2" key="1">
    <citation type="submission" date="2017-04" db="EMBL/GenBank/DDBJ databases">
        <title>Complete Genome Sequences of Twelve Strains of a Stable Defined Moderately Diverse Mouse Microbiota 2 (sDMDMm2).</title>
        <authorList>
            <person name="Uchimura Y."/>
            <person name="Wyss M."/>
            <person name="Brugiroux S."/>
            <person name="Limenitakis J.P."/>
            <person name="Stecher B."/>
            <person name="McCoy K.D."/>
            <person name="Macpherson A.J."/>
        </authorList>
    </citation>
    <scope>NUCLEOTIDE SEQUENCE</scope>
    <source>
        <strain evidence="2">YL58</strain>
    </source>
</reference>
<protein>
    <submittedName>
        <fullName evidence="2">XRE family transcriptional regulator</fullName>
    </submittedName>
</protein>
<dbReference type="Pfam" id="PF13443">
    <property type="entry name" value="HTH_26"/>
    <property type="match status" value="1"/>
</dbReference>
<name>A0A1C7IK17_9FIRM</name>
<dbReference type="InterPro" id="IPR010982">
    <property type="entry name" value="Lambda_DNA-bd_dom_sf"/>
</dbReference>
<evidence type="ECO:0000259" key="1">
    <source>
        <dbReference type="PROSITE" id="PS50943"/>
    </source>
</evidence>
<dbReference type="GO" id="GO:0003677">
    <property type="term" value="F:DNA binding"/>
    <property type="evidence" value="ECO:0007669"/>
    <property type="project" value="InterPro"/>
</dbReference>
<dbReference type="STRING" id="1796616.A4V09_23590"/>